<dbReference type="AlphaFoldDB" id="E8WXT0"/>
<dbReference type="Proteomes" id="UP000000343">
    <property type="component" value="Chromosome"/>
</dbReference>
<dbReference type="Pfam" id="PF13505">
    <property type="entry name" value="OMP_b-brl"/>
    <property type="match status" value="1"/>
</dbReference>
<dbReference type="InterPro" id="IPR027385">
    <property type="entry name" value="Beta-barrel_OMP"/>
</dbReference>
<evidence type="ECO:0000256" key="2">
    <source>
        <dbReference type="SAM" id="SignalP"/>
    </source>
</evidence>
<feature type="domain" description="Outer membrane protein beta-barrel" evidence="3">
    <location>
        <begin position="13"/>
        <end position="182"/>
    </location>
</feature>
<protein>
    <recommendedName>
        <fullName evidence="3">Outer membrane protein beta-barrel domain-containing protein</fullName>
    </recommendedName>
</protein>
<reference evidence="5" key="1">
    <citation type="submission" date="2011-01" db="EMBL/GenBank/DDBJ databases">
        <title>Complete sequence of chromosome of Acidobacterium sp. MP5ACTX9.</title>
        <authorList>
            <consortium name="US DOE Joint Genome Institute"/>
            <person name="Lucas S."/>
            <person name="Copeland A."/>
            <person name="Lapidus A."/>
            <person name="Cheng J.-F."/>
            <person name="Goodwin L."/>
            <person name="Pitluck S."/>
            <person name="Teshima H."/>
            <person name="Detter J.C."/>
            <person name="Han C."/>
            <person name="Tapia R."/>
            <person name="Land M."/>
            <person name="Hauser L."/>
            <person name="Kyrpides N."/>
            <person name="Ivanova N."/>
            <person name="Ovchinnikova G."/>
            <person name="Pagani I."/>
            <person name="Rawat S.R."/>
            <person name="Mannisto M."/>
            <person name="Haggblom M.M."/>
            <person name="Woyke T."/>
        </authorList>
    </citation>
    <scope>NUCLEOTIDE SEQUENCE [LARGE SCALE GENOMIC DNA]</scope>
    <source>
        <strain evidence="5">MP5ACTX9</strain>
    </source>
</reference>
<dbReference type="KEGG" id="acm:AciX9_2751"/>
<organism evidence="5">
    <name type="scientific">Granulicella tundricola (strain ATCC BAA-1859 / DSM 23138 / MP5ACTX9)</name>
    <dbReference type="NCBI Taxonomy" id="1198114"/>
    <lineage>
        <taxon>Bacteria</taxon>
        <taxon>Pseudomonadati</taxon>
        <taxon>Acidobacteriota</taxon>
        <taxon>Terriglobia</taxon>
        <taxon>Terriglobales</taxon>
        <taxon>Acidobacteriaceae</taxon>
        <taxon>Granulicella</taxon>
    </lineage>
</organism>
<accession>E8WXT0</accession>
<evidence type="ECO:0000313" key="5">
    <source>
        <dbReference type="Proteomes" id="UP000000343"/>
    </source>
</evidence>
<keyword evidence="1 2" id="KW-0732">Signal</keyword>
<dbReference type="InterPro" id="IPR011250">
    <property type="entry name" value="OMP/PagP_B-barrel"/>
</dbReference>
<dbReference type="eggNOG" id="ENOG5032T4J">
    <property type="taxonomic scope" value="Bacteria"/>
</dbReference>
<evidence type="ECO:0000256" key="1">
    <source>
        <dbReference type="ARBA" id="ARBA00022729"/>
    </source>
</evidence>
<dbReference type="SUPFAM" id="SSF56925">
    <property type="entry name" value="OMPA-like"/>
    <property type="match status" value="1"/>
</dbReference>
<sequence length="194" mass="21608">MGDLPLLTRFLAALTLFACSVPMLHAQAKYTAARTGDFQVGVDFAGIHSDYDPKLYKGYGLYTTFDLTNHLGAEFDFNQGSASSPNKDYERTYELGARYFRTYGRYSPYAKIMYGRGVFNFAPLGPVNANLAYNEAVIGAGVDVRVLRYINVRANYEYQDWFGFPANGLNPQVFNVGVAYHFPGGLGRGQHYGK</sequence>
<evidence type="ECO:0000313" key="4">
    <source>
        <dbReference type="EMBL" id="ADW69775.1"/>
    </source>
</evidence>
<gene>
    <name evidence="4" type="ordered locus">AciX9_2751</name>
</gene>
<dbReference type="EMBL" id="CP002480">
    <property type="protein sequence ID" value="ADW69775.1"/>
    <property type="molecule type" value="Genomic_DNA"/>
</dbReference>
<dbReference type="PaxDb" id="1198114-AciX9_2751"/>
<feature type="chain" id="PRO_5003233473" description="Outer membrane protein beta-barrel domain-containing protein" evidence="2">
    <location>
        <begin position="27"/>
        <end position="194"/>
    </location>
</feature>
<keyword evidence="5" id="KW-1185">Reference proteome</keyword>
<dbReference type="HOGENOM" id="CLU_113748_0_0_0"/>
<name>E8WXT0_GRATM</name>
<proteinExistence type="predicted"/>
<feature type="signal peptide" evidence="2">
    <location>
        <begin position="1"/>
        <end position="26"/>
    </location>
</feature>
<evidence type="ECO:0000259" key="3">
    <source>
        <dbReference type="Pfam" id="PF13505"/>
    </source>
</evidence>